<sequence length="109" mass="12368">MSRRPSPWDRPTERIMLWVFGILVLGPMLILLLILVAVSWDDGDMFAMGLLLAPLGIGAIWHGVRGLAGLPPQSLHSRIRQFFRENQSPYDESVYADYQAPEPKEDHAR</sequence>
<feature type="transmembrane region" description="Helical" evidence="2">
    <location>
        <begin position="15"/>
        <end position="40"/>
    </location>
</feature>
<dbReference type="RefSeq" id="WP_196104409.1">
    <property type="nucleotide sequence ID" value="NZ_CP064942.1"/>
</dbReference>
<dbReference type="AlphaFoldDB" id="A0A7S9LUF7"/>
<keyword evidence="4" id="KW-1185">Reference proteome</keyword>
<evidence type="ECO:0000313" key="3">
    <source>
        <dbReference type="EMBL" id="QPH55210.1"/>
    </source>
</evidence>
<keyword evidence="2" id="KW-0472">Membrane</keyword>
<feature type="region of interest" description="Disordered" evidence="1">
    <location>
        <begin position="90"/>
        <end position="109"/>
    </location>
</feature>
<dbReference type="KEGG" id="poz:I0K15_05575"/>
<evidence type="ECO:0000313" key="4">
    <source>
        <dbReference type="Proteomes" id="UP000594800"/>
    </source>
</evidence>
<dbReference type="EMBL" id="CP064942">
    <property type="protein sequence ID" value="QPH55210.1"/>
    <property type="molecule type" value="Genomic_DNA"/>
</dbReference>
<keyword evidence="2" id="KW-1133">Transmembrane helix</keyword>
<evidence type="ECO:0000256" key="2">
    <source>
        <dbReference type="SAM" id="Phobius"/>
    </source>
</evidence>
<reference evidence="3 4" key="1">
    <citation type="submission" date="2020-11" db="EMBL/GenBank/DDBJ databases">
        <title>Description of Pontivivens ytuae sp. nov. isolated from deep sea sediment of Mariana Trench.</title>
        <authorList>
            <person name="Wang Z."/>
            <person name="Sun Q.-L."/>
            <person name="Xu X.-D."/>
            <person name="Tang Y.-Z."/>
            <person name="Zhang J."/>
        </authorList>
    </citation>
    <scope>NUCLEOTIDE SEQUENCE [LARGE SCALE GENOMIC DNA]</scope>
    <source>
        <strain evidence="3 4">MT2928</strain>
    </source>
</reference>
<organism evidence="3 4">
    <name type="scientific">Pontivivens ytuae</name>
    <dbReference type="NCBI Taxonomy" id="2789856"/>
    <lineage>
        <taxon>Bacteria</taxon>
        <taxon>Pseudomonadati</taxon>
        <taxon>Pseudomonadota</taxon>
        <taxon>Alphaproteobacteria</taxon>
        <taxon>Rhodobacterales</taxon>
        <taxon>Paracoccaceae</taxon>
        <taxon>Pontivivens</taxon>
    </lineage>
</organism>
<proteinExistence type="predicted"/>
<accession>A0A7S9LUF7</accession>
<feature type="transmembrane region" description="Helical" evidence="2">
    <location>
        <begin position="46"/>
        <end position="68"/>
    </location>
</feature>
<name>A0A7S9LUF7_9RHOB</name>
<protein>
    <submittedName>
        <fullName evidence="3">Uncharacterized protein</fullName>
    </submittedName>
</protein>
<dbReference type="Proteomes" id="UP000594800">
    <property type="component" value="Chromosome"/>
</dbReference>
<evidence type="ECO:0000256" key="1">
    <source>
        <dbReference type="SAM" id="MobiDB-lite"/>
    </source>
</evidence>
<gene>
    <name evidence="3" type="ORF">I0K15_05575</name>
</gene>
<keyword evidence="2" id="KW-0812">Transmembrane</keyword>